<feature type="compositionally biased region" description="Basic and acidic residues" evidence="7">
    <location>
        <begin position="1037"/>
        <end position="1046"/>
    </location>
</feature>
<dbReference type="EMBL" id="OA883533">
    <property type="protein sequence ID" value="CAD7279133.1"/>
    <property type="molecule type" value="Genomic_DNA"/>
</dbReference>
<dbReference type="EMBL" id="CAJPEX010001496">
    <property type="protein sequence ID" value="CAG0919285.1"/>
    <property type="molecule type" value="Genomic_DNA"/>
</dbReference>
<feature type="transmembrane region" description="Helical" evidence="8">
    <location>
        <begin position="174"/>
        <end position="193"/>
    </location>
</feature>
<dbReference type="GO" id="GO:0016020">
    <property type="term" value="C:membrane"/>
    <property type="evidence" value="ECO:0007669"/>
    <property type="project" value="UniProtKB-SubCell"/>
</dbReference>
<feature type="transmembrane region" description="Helical" evidence="8">
    <location>
        <begin position="6"/>
        <end position="25"/>
    </location>
</feature>
<feature type="transmembrane region" description="Helical" evidence="8">
    <location>
        <begin position="205"/>
        <end position="228"/>
    </location>
</feature>
<dbReference type="Pfam" id="PF04791">
    <property type="entry name" value="LMBR1"/>
    <property type="match status" value="1"/>
</dbReference>
<comment type="similarity">
    <text evidence="2">Belongs to the SAPAP family.</text>
</comment>
<proteinExistence type="inferred from homology"/>
<feature type="transmembrane region" description="Helical" evidence="8">
    <location>
        <begin position="32"/>
        <end position="52"/>
    </location>
</feature>
<reference evidence="9" key="1">
    <citation type="submission" date="2020-11" db="EMBL/GenBank/DDBJ databases">
        <authorList>
            <person name="Tran Van P."/>
        </authorList>
    </citation>
    <scope>NUCLEOTIDE SEQUENCE</scope>
</reference>
<protein>
    <recommendedName>
        <fullName evidence="11">LMBR1 domain-containing protein 2</fullName>
    </recommendedName>
</protein>
<dbReference type="InterPro" id="IPR005026">
    <property type="entry name" value="SAPAP"/>
</dbReference>
<dbReference type="InterPro" id="IPR006876">
    <property type="entry name" value="LMBR1-like_membr_prot"/>
</dbReference>
<feature type="transmembrane region" description="Helical" evidence="8">
    <location>
        <begin position="557"/>
        <end position="576"/>
    </location>
</feature>
<feature type="region of interest" description="Disordered" evidence="7">
    <location>
        <begin position="1133"/>
        <end position="1157"/>
    </location>
</feature>
<accession>A0A7R9GFV3</accession>
<dbReference type="PANTHER" id="PTHR21355">
    <property type="entry name" value="G-PROTEIN COUPLED RECEPTOR-ASSOCIATED PROTEIN LMBRD2"/>
    <property type="match status" value="1"/>
</dbReference>
<sequence length="1332" mass="150936">MAIGILTIAVIALFFVSGCFLYWFGDWFKHRLIVTVSVLISWYFSFIIVVVLPTDVSSTIYRQCLFDHGLVNSTDILRNVTSITNDSLILNNGSKTSLNDSYVKANGSASEDVLPECMEPWSFVSANVLENLWRVVYWTSQVLTWVIFPLMQSFSKAGEFTFLSKARAALVDNAIYYVSYLFLAVSFLIYLAGTGVTLDWPKLKAIAATASNTWGLTLLVFLLGYGLVEVPRTLWLRSHRGHVLRYSYFQVSKLAIEKTDAEEELEDIVRILKTLSTQIPVGHPLYLRLVEIRAKLPESYDAAFSTARTVSSPVSPFDDANNLSEKSLVKLQKQLLKALQSVHRTSTQWKMLLETVQVEEDIARNVANRDRLFSRSYLVDSGGSSSSPSWMLTTLLPPRVQWYWHCLMKQYVLRAMAVICALWTLAVIWSEVTFFVESPTMSLFAIFLGLARNTHDYFSVEIVSFLTIVYLCICTYYTIFKIRILNLYYIAPHHQTDEYSLLFSGMLLCRLTPPLCLNFLSLVHLDSHVTKSVKILETSYTHIMGHMDVIEFISDYFNIYFPIGIVILCAATWFSLGSRILSVFGFQQFMAETELTEDLVQEGQELSVEGSDRILLTFLELAQLHPEAEVQKLAEEALVQDFSHRHCLKLDQADVLTGEFRRHVFTSFQTQNPCTILPLESQWVLVSLPIMKMTLGGVALQYRLHDTYSMTFDLLTYAMRMIQAESDFRNSYFAMGKIAKKVQPSRKPTGEKPPFKTIVKIAYNDLPLYRPVKKVNEESVCQVNHGKSSAVKRRPQQIFKAKDRLVIGTRVLNSASVRPKRQIILASQPKAEGPAPRSALKVRRVQEAEVLAESRSARTVRFAQRRSRSTGHTDVAPAEVHTPITVHHFLAEESQSPQPDRRNTRNAGSTPWNSNKIAPKPETEEQGETVLEQTEPSAVVTDKHEAEEAVASAAEPETTVGKSTRSSKKSVKKSEKDEETDPPYVLSIIIEISSSAFPRAMHDAELKNLQDMRDKWNFVREDVEAWDDDDQDDTDDSNPKGRMSKEDVLTRINSADWSAKIVMNKRFSQFMELFEKRTNNPDPDRPVLLSDLKGLWDLIQQPISNVYQEFRALEVLKENNWVEPERRRSRKAVISKSTQGIVKKKNATKNSKVSRAASGMRQHILAVRKQMEEAARSDTNADEELAPVAEKKEIKPRKSRKKSARPSAPAMVVGLFEEVLDDIEPEQATTVGAHLEPESVRMDEDRENILHEINPSPDRIGIHPLTPSEKAFDALVQIDASTRSKRVLKAANAVDATPRTLRSKRKFQSEMCGEEDDASVSVEIHPTRQLLP</sequence>
<evidence type="ECO:0000256" key="5">
    <source>
        <dbReference type="ARBA" id="ARBA00022989"/>
    </source>
</evidence>
<feature type="region of interest" description="Disordered" evidence="7">
    <location>
        <begin position="1026"/>
        <end position="1046"/>
    </location>
</feature>
<evidence type="ECO:0000256" key="1">
    <source>
        <dbReference type="ARBA" id="ARBA00004141"/>
    </source>
</evidence>
<keyword evidence="10" id="KW-1185">Reference proteome</keyword>
<evidence type="ECO:0000256" key="7">
    <source>
        <dbReference type="SAM" id="MobiDB-lite"/>
    </source>
</evidence>
<evidence type="ECO:0000256" key="6">
    <source>
        <dbReference type="ARBA" id="ARBA00023136"/>
    </source>
</evidence>
<dbReference type="Pfam" id="PF03359">
    <property type="entry name" value="GKAP"/>
    <property type="match status" value="1"/>
</dbReference>
<feature type="transmembrane region" description="Helical" evidence="8">
    <location>
        <begin position="411"/>
        <end position="428"/>
    </location>
</feature>
<dbReference type="OrthoDB" id="203099at2759"/>
<feature type="compositionally biased region" description="Acidic residues" evidence="7">
    <location>
        <begin position="1026"/>
        <end position="1036"/>
    </location>
</feature>
<keyword evidence="5 8" id="KW-1133">Transmembrane helix</keyword>
<evidence type="ECO:0000256" key="4">
    <source>
        <dbReference type="ARBA" id="ARBA00022692"/>
    </source>
</evidence>
<evidence type="ECO:0000313" key="10">
    <source>
        <dbReference type="Proteomes" id="UP000678499"/>
    </source>
</evidence>
<feature type="region of interest" description="Disordered" evidence="7">
    <location>
        <begin position="890"/>
        <end position="981"/>
    </location>
</feature>
<name>A0A7R9GFV3_9CRUS</name>
<dbReference type="PANTHER" id="PTHR21355:SF0">
    <property type="entry name" value="G-PROTEIN COUPLED RECEPTOR-ASSOCIATED PROTEIN LMBRD2"/>
    <property type="match status" value="1"/>
</dbReference>
<comment type="similarity">
    <text evidence="3">Belongs to the LIMR family.</text>
</comment>
<feature type="region of interest" description="Disordered" evidence="7">
    <location>
        <begin position="861"/>
        <end position="880"/>
    </location>
</feature>
<keyword evidence="6 8" id="KW-0472">Membrane</keyword>
<dbReference type="InterPro" id="IPR051584">
    <property type="entry name" value="GPCR-associated_LMBR1"/>
</dbReference>
<evidence type="ECO:0000256" key="8">
    <source>
        <dbReference type="SAM" id="Phobius"/>
    </source>
</evidence>
<dbReference type="Proteomes" id="UP000678499">
    <property type="component" value="Unassembled WGS sequence"/>
</dbReference>
<comment type="subcellular location">
    <subcellularLocation>
        <location evidence="1">Membrane</location>
        <topology evidence="1">Multi-pass membrane protein</topology>
    </subcellularLocation>
</comment>
<dbReference type="GO" id="GO:0023052">
    <property type="term" value="P:signaling"/>
    <property type="evidence" value="ECO:0007669"/>
    <property type="project" value="InterPro"/>
</dbReference>
<evidence type="ECO:0000256" key="2">
    <source>
        <dbReference type="ARBA" id="ARBA00008839"/>
    </source>
</evidence>
<organism evidence="9">
    <name type="scientific">Notodromas monacha</name>
    <dbReference type="NCBI Taxonomy" id="399045"/>
    <lineage>
        <taxon>Eukaryota</taxon>
        <taxon>Metazoa</taxon>
        <taxon>Ecdysozoa</taxon>
        <taxon>Arthropoda</taxon>
        <taxon>Crustacea</taxon>
        <taxon>Oligostraca</taxon>
        <taxon>Ostracoda</taxon>
        <taxon>Podocopa</taxon>
        <taxon>Podocopida</taxon>
        <taxon>Cypridocopina</taxon>
        <taxon>Cypridoidea</taxon>
        <taxon>Cyprididae</taxon>
        <taxon>Notodromas</taxon>
    </lineage>
</organism>
<evidence type="ECO:0008006" key="11">
    <source>
        <dbReference type="Google" id="ProtNLM"/>
    </source>
</evidence>
<keyword evidence="4 8" id="KW-0812">Transmembrane</keyword>
<feature type="region of interest" description="Disordered" evidence="7">
    <location>
        <begin position="1306"/>
        <end position="1332"/>
    </location>
</feature>
<feature type="region of interest" description="Disordered" evidence="7">
    <location>
        <begin position="1172"/>
        <end position="1208"/>
    </location>
</feature>
<feature type="transmembrane region" description="Helical" evidence="8">
    <location>
        <begin position="458"/>
        <end position="479"/>
    </location>
</feature>
<feature type="compositionally biased region" description="Basic residues" evidence="7">
    <location>
        <begin position="1194"/>
        <end position="1204"/>
    </location>
</feature>
<feature type="compositionally biased region" description="Polar residues" evidence="7">
    <location>
        <begin position="905"/>
        <end position="916"/>
    </location>
</feature>
<evidence type="ECO:0000313" key="9">
    <source>
        <dbReference type="EMBL" id="CAD7279133.1"/>
    </source>
</evidence>
<evidence type="ECO:0000256" key="3">
    <source>
        <dbReference type="ARBA" id="ARBA00010487"/>
    </source>
</evidence>
<gene>
    <name evidence="9" type="ORF">NMOB1V02_LOCUS6815</name>
</gene>